<proteinExistence type="predicted"/>
<sequence length="90" mass="10838">MATQKMDKKDMEAHVQGIQCDLRHEQLRATEIPRYCLSRPDLEEFLDERFRKGKFYVDELQRVKFWLRFISVHRDKCDIEPATNVGCLQH</sequence>
<organism evidence="1 2">
    <name type="scientific">Fusarium oxysporum</name>
    <name type="common">Fusarium vascular wilt</name>
    <dbReference type="NCBI Taxonomy" id="5507"/>
    <lineage>
        <taxon>Eukaryota</taxon>
        <taxon>Fungi</taxon>
        <taxon>Dikarya</taxon>
        <taxon>Ascomycota</taxon>
        <taxon>Pezizomycotina</taxon>
        <taxon>Sordariomycetes</taxon>
        <taxon>Hypocreomycetidae</taxon>
        <taxon>Hypocreales</taxon>
        <taxon>Nectriaceae</taxon>
        <taxon>Fusarium</taxon>
        <taxon>Fusarium oxysporum species complex</taxon>
    </lineage>
</organism>
<protein>
    <submittedName>
        <fullName evidence="1">Uncharacterized protein</fullName>
    </submittedName>
</protein>
<dbReference type="AlphaFoldDB" id="A0A2H3TV70"/>
<name>A0A2H3TV70_FUSOX</name>
<dbReference type="EMBL" id="FMJY01000011">
    <property type="protein sequence ID" value="SCO92497.1"/>
    <property type="molecule type" value="Genomic_DNA"/>
</dbReference>
<evidence type="ECO:0000313" key="1">
    <source>
        <dbReference type="EMBL" id="SCO92497.1"/>
    </source>
</evidence>
<gene>
    <name evidence="1" type="ORF">FRV6_16625</name>
</gene>
<accession>A0A2H3TV70</accession>
<dbReference type="Proteomes" id="UP000219369">
    <property type="component" value="Unassembled WGS sequence"/>
</dbReference>
<reference evidence="2" key="1">
    <citation type="submission" date="2016-09" db="EMBL/GenBank/DDBJ databases">
        <authorList>
            <person name="Guldener U."/>
        </authorList>
    </citation>
    <scope>NUCLEOTIDE SEQUENCE [LARGE SCALE GENOMIC DNA]</scope>
    <source>
        <strain evidence="2">V64-1</strain>
    </source>
</reference>
<evidence type="ECO:0000313" key="2">
    <source>
        <dbReference type="Proteomes" id="UP000219369"/>
    </source>
</evidence>